<evidence type="ECO:0000313" key="1">
    <source>
        <dbReference type="EMBL" id="MPN54078.1"/>
    </source>
</evidence>
<accession>A0A645IRT0</accession>
<protein>
    <submittedName>
        <fullName evidence="1">Uncharacterized protein</fullName>
    </submittedName>
</protein>
<comment type="caution">
    <text evidence="1">The sequence shown here is derived from an EMBL/GenBank/DDBJ whole genome shotgun (WGS) entry which is preliminary data.</text>
</comment>
<dbReference type="EMBL" id="VSSQ01121945">
    <property type="protein sequence ID" value="MPN54078.1"/>
    <property type="molecule type" value="Genomic_DNA"/>
</dbReference>
<dbReference type="Gene3D" id="3.40.718.10">
    <property type="entry name" value="Isopropylmalate Dehydrogenase"/>
    <property type="match status" value="1"/>
</dbReference>
<organism evidence="1">
    <name type="scientific">bioreactor metagenome</name>
    <dbReference type="NCBI Taxonomy" id="1076179"/>
    <lineage>
        <taxon>unclassified sequences</taxon>
        <taxon>metagenomes</taxon>
        <taxon>ecological metagenomes</taxon>
    </lineage>
</organism>
<dbReference type="SUPFAM" id="SSF53659">
    <property type="entry name" value="Isocitrate/Isopropylmalate dehydrogenase-like"/>
    <property type="match status" value="1"/>
</dbReference>
<name>A0A645IRT0_9ZZZZ</name>
<reference evidence="1" key="1">
    <citation type="submission" date="2019-08" db="EMBL/GenBank/DDBJ databases">
        <authorList>
            <person name="Kucharzyk K."/>
            <person name="Murdoch R.W."/>
            <person name="Higgins S."/>
            <person name="Loffler F."/>
        </authorList>
    </citation>
    <scope>NUCLEOTIDE SEQUENCE</scope>
</reference>
<gene>
    <name evidence="1" type="ORF">SDC9_201747</name>
</gene>
<sequence length="101" mass="10996">MILTAKMMLEYLGLDESAAKIEKALGEVLVEDKPGTLTYDILRDFRGDPDWEKNAASTIDMAAAIAGKIDPEFKGAKLEAAKAKVNKMCAWDEASLVGFND</sequence>
<dbReference type="AlphaFoldDB" id="A0A645IRT0"/>
<proteinExistence type="predicted"/>